<feature type="transmembrane region" description="Helical" evidence="9">
    <location>
        <begin position="286"/>
        <end position="304"/>
    </location>
</feature>
<dbReference type="Proteomes" id="UP000033163">
    <property type="component" value="Chromosome I"/>
</dbReference>
<comment type="subcellular location">
    <subcellularLocation>
        <location evidence="1">Cell membrane</location>
        <topology evidence="1">Multi-pass membrane protein</topology>
    </subcellularLocation>
</comment>
<dbReference type="Pfam" id="PF02653">
    <property type="entry name" value="BPD_transp_2"/>
    <property type="match status" value="1"/>
</dbReference>
<dbReference type="CDD" id="cd06579">
    <property type="entry name" value="TM_PBP1_transp_AraH_like"/>
    <property type="match status" value="1"/>
</dbReference>
<dbReference type="GO" id="GO:0022857">
    <property type="term" value="F:transmembrane transporter activity"/>
    <property type="evidence" value="ECO:0007669"/>
    <property type="project" value="InterPro"/>
</dbReference>
<feature type="transmembrane region" description="Helical" evidence="9">
    <location>
        <begin position="62"/>
        <end position="80"/>
    </location>
</feature>
<dbReference type="EMBL" id="LN831776">
    <property type="protein sequence ID" value="CQR54375.1"/>
    <property type="molecule type" value="Genomic_DNA"/>
</dbReference>
<evidence type="ECO:0000256" key="5">
    <source>
        <dbReference type="ARBA" id="ARBA00022692"/>
    </source>
</evidence>
<dbReference type="InterPro" id="IPR001851">
    <property type="entry name" value="ABC_transp_permease"/>
</dbReference>
<sequence>MEQGNTATKGKRSSMGESPGIAGFLKNNKNTLIQYAGLALVIVVFAILTGGDLLSGFNLRTIIKQLAVLFTISVGMVFIFSHGGMDISVGAVMALSSMTAVYTLNAGAPLAVGILAAVAVSVICYLLNVLIAIQFGLMSVISSLSIMFIARGLVTYNVSTTTEKLGVMDAEQLKLLGRNIPFLLIFLTAVGLIGIVLFHYTKIGKHNRAVGDNPLAAMQSGVQVKKAKITGYALAGVLVGFASILSLARSTVISENTGSGMEMDVIVALILGGLSLNGGSKAKMSSAIVGSITYILLNNGLVMVGVATEVVSLVKGIVFLLVVFLLLKRPSSEVMPR</sequence>
<keyword evidence="2" id="KW-0813">Transport</keyword>
<evidence type="ECO:0000256" key="9">
    <source>
        <dbReference type="SAM" id="Phobius"/>
    </source>
</evidence>
<gene>
    <name evidence="10" type="ORF">PRIO_1965</name>
</gene>
<dbReference type="STRING" id="483937.AMQ84_07475"/>
<feature type="transmembrane region" description="Helical" evidence="9">
    <location>
        <begin position="110"/>
        <end position="133"/>
    </location>
</feature>
<feature type="transmembrane region" description="Helical" evidence="9">
    <location>
        <begin position="179"/>
        <end position="198"/>
    </location>
</feature>
<keyword evidence="6 9" id="KW-1133">Transmembrane helix</keyword>
<evidence type="ECO:0000256" key="4">
    <source>
        <dbReference type="ARBA" id="ARBA00022519"/>
    </source>
</evidence>
<name>A0A0E4H8P2_9BACL</name>
<dbReference type="PANTHER" id="PTHR32196:SF71">
    <property type="entry name" value="AUTOINDUCER 2 IMPORT SYSTEM PERMEASE PROTEIN LSRD"/>
    <property type="match status" value="1"/>
</dbReference>
<keyword evidence="7 9" id="KW-0472">Membrane</keyword>
<evidence type="ECO:0000256" key="7">
    <source>
        <dbReference type="ARBA" id="ARBA00023136"/>
    </source>
</evidence>
<keyword evidence="5 9" id="KW-0812">Transmembrane</keyword>
<dbReference type="GO" id="GO:0005886">
    <property type="term" value="C:plasma membrane"/>
    <property type="evidence" value="ECO:0007669"/>
    <property type="project" value="UniProtKB-SubCell"/>
</dbReference>
<proteinExistence type="predicted"/>
<evidence type="ECO:0000256" key="8">
    <source>
        <dbReference type="ARBA" id="ARBA00039381"/>
    </source>
</evidence>
<feature type="transmembrane region" description="Helical" evidence="9">
    <location>
        <begin position="260"/>
        <end position="279"/>
    </location>
</feature>
<keyword evidence="3" id="KW-1003">Cell membrane</keyword>
<feature type="transmembrane region" description="Helical" evidence="9">
    <location>
        <begin position="32"/>
        <end position="50"/>
    </location>
</feature>
<dbReference type="PANTHER" id="PTHR32196">
    <property type="entry name" value="ABC TRANSPORTER PERMEASE PROTEIN YPHD-RELATED-RELATED"/>
    <property type="match status" value="1"/>
</dbReference>
<accession>A0A0E4H8P2</accession>
<evidence type="ECO:0000256" key="3">
    <source>
        <dbReference type="ARBA" id="ARBA00022475"/>
    </source>
</evidence>
<dbReference type="AlphaFoldDB" id="A0A0E4H8P2"/>
<dbReference type="KEGG" id="pri:PRIO_1965"/>
<keyword evidence="4" id="KW-0997">Cell inner membrane</keyword>
<evidence type="ECO:0000256" key="6">
    <source>
        <dbReference type="ARBA" id="ARBA00022989"/>
    </source>
</evidence>
<evidence type="ECO:0000313" key="11">
    <source>
        <dbReference type="Proteomes" id="UP000033163"/>
    </source>
</evidence>
<dbReference type="HOGENOM" id="CLU_028880_4_0_9"/>
<dbReference type="RefSeq" id="WP_020427779.1">
    <property type="nucleotide sequence ID" value="NZ_AGBD01000470.1"/>
</dbReference>
<evidence type="ECO:0000256" key="2">
    <source>
        <dbReference type="ARBA" id="ARBA00022448"/>
    </source>
</evidence>
<evidence type="ECO:0000256" key="1">
    <source>
        <dbReference type="ARBA" id="ARBA00004651"/>
    </source>
</evidence>
<feature type="transmembrane region" description="Helical" evidence="9">
    <location>
        <begin position="310"/>
        <end position="327"/>
    </location>
</feature>
<dbReference type="PATRIC" id="fig|1073571.4.peg.2063"/>
<feature type="transmembrane region" description="Helical" evidence="9">
    <location>
        <begin position="229"/>
        <end position="248"/>
    </location>
</feature>
<organism evidence="10 11">
    <name type="scientific">Paenibacillus riograndensis SBR5</name>
    <dbReference type="NCBI Taxonomy" id="1073571"/>
    <lineage>
        <taxon>Bacteria</taxon>
        <taxon>Bacillati</taxon>
        <taxon>Bacillota</taxon>
        <taxon>Bacilli</taxon>
        <taxon>Bacillales</taxon>
        <taxon>Paenibacillaceae</taxon>
        <taxon>Paenibacillus</taxon>
        <taxon>Paenibacillus sonchi group</taxon>
    </lineage>
</organism>
<reference evidence="11" key="1">
    <citation type="submission" date="2015-03" db="EMBL/GenBank/DDBJ databases">
        <authorList>
            <person name="Wibberg D."/>
        </authorList>
    </citation>
    <scope>NUCLEOTIDE SEQUENCE [LARGE SCALE GENOMIC DNA]</scope>
</reference>
<protein>
    <recommendedName>
        <fullName evidence="8">Autoinducer 2 import system permease protein LsrD</fullName>
    </recommendedName>
</protein>
<evidence type="ECO:0000313" key="10">
    <source>
        <dbReference type="EMBL" id="CQR54375.1"/>
    </source>
</evidence>